<protein>
    <recommendedName>
        <fullName evidence="5">Ribosomal silencing factor RsfS</fullName>
    </recommendedName>
</protein>
<feature type="compositionally biased region" description="Basic and acidic residues" evidence="2">
    <location>
        <begin position="515"/>
        <end position="530"/>
    </location>
</feature>
<organism evidence="3 4">
    <name type="scientific">Vitrella brassicaformis (strain CCMP3155)</name>
    <dbReference type="NCBI Taxonomy" id="1169540"/>
    <lineage>
        <taxon>Eukaryota</taxon>
        <taxon>Sar</taxon>
        <taxon>Alveolata</taxon>
        <taxon>Colpodellida</taxon>
        <taxon>Vitrellaceae</taxon>
        <taxon>Vitrella</taxon>
    </lineage>
</organism>
<reference evidence="3 4" key="1">
    <citation type="submission" date="2014-11" db="EMBL/GenBank/DDBJ databases">
        <authorList>
            <person name="Zhu J."/>
            <person name="Qi W."/>
            <person name="Song R."/>
        </authorList>
    </citation>
    <scope>NUCLEOTIDE SEQUENCE [LARGE SCALE GENOMIC DNA]</scope>
</reference>
<evidence type="ECO:0000313" key="4">
    <source>
        <dbReference type="Proteomes" id="UP000041254"/>
    </source>
</evidence>
<feature type="compositionally biased region" description="Basic and acidic residues" evidence="2">
    <location>
        <begin position="648"/>
        <end position="658"/>
    </location>
</feature>
<dbReference type="PANTHER" id="PTHR21043:SF0">
    <property type="entry name" value="MITOCHONDRIAL ASSEMBLY OF RIBOSOMAL LARGE SUBUNIT PROTEIN 1"/>
    <property type="match status" value="1"/>
</dbReference>
<dbReference type="Proteomes" id="UP000041254">
    <property type="component" value="Unassembled WGS sequence"/>
</dbReference>
<feature type="compositionally biased region" description="Basic and acidic residues" evidence="2">
    <location>
        <begin position="585"/>
        <end position="594"/>
    </location>
</feature>
<dbReference type="VEuPathDB" id="CryptoDB:Vbra_19023"/>
<accession>A0A0G4GXV7</accession>
<dbReference type="Gene3D" id="3.30.460.10">
    <property type="entry name" value="Beta Polymerase, domain 2"/>
    <property type="match status" value="1"/>
</dbReference>
<evidence type="ECO:0000313" key="3">
    <source>
        <dbReference type="EMBL" id="CEM35940.1"/>
    </source>
</evidence>
<name>A0A0G4GXV7_VITBC</name>
<dbReference type="InParanoid" id="A0A0G4GXV7"/>
<comment type="similarity">
    <text evidence="1">Belongs to the Iojap/RsfS family.</text>
</comment>
<dbReference type="PANTHER" id="PTHR21043">
    <property type="entry name" value="IOJAP SUPERFAMILY ORTHOLOG"/>
    <property type="match status" value="1"/>
</dbReference>
<dbReference type="EMBL" id="CDMY01000869">
    <property type="protein sequence ID" value="CEM35940.1"/>
    <property type="molecule type" value="Genomic_DNA"/>
</dbReference>
<feature type="compositionally biased region" description="Basic and acidic residues" evidence="2">
    <location>
        <begin position="544"/>
        <end position="555"/>
    </location>
</feature>
<gene>
    <name evidence="3" type="ORF">Vbra_19023</name>
</gene>
<dbReference type="Pfam" id="PF02410">
    <property type="entry name" value="RsfS"/>
    <property type="match status" value="1"/>
</dbReference>
<feature type="compositionally biased region" description="Basic and acidic residues" evidence="2">
    <location>
        <begin position="52"/>
        <end position="62"/>
    </location>
</feature>
<evidence type="ECO:0008006" key="5">
    <source>
        <dbReference type="Google" id="ProtNLM"/>
    </source>
</evidence>
<dbReference type="STRING" id="1169540.A0A0G4GXV7"/>
<dbReference type="GO" id="GO:0090071">
    <property type="term" value="P:negative regulation of ribosome biogenesis"/>
    <property type="evidence" value="ECO:0007669"/>
    <property type="project" value="TreeGrafter"/>
</dbReference>
<feature type="region of interest" description="Disordered" evidence="2">
    <location>
        <begin position="585"/>
        <end position="658"/>
    </location>
</feature>
<feature type="region of interest" description="Disordered" evidence="2">
    <location>
        <begin position="495"/>
        <end position="555"/>
    </location>
</feature>
<dbReference type="OrthoDB" id="21330at2759"/>
<feature type="region of interest" description="Disordered" evidence="2">
    <location>
        <begin position="93"/>
        <end position="117"/>
    </location>
</feature>
<evidence type="ECO:0000256" key="2">
    <source>
        <dbReference type="SAM" id="MobiDB-lite"/>
    </source>
</evidence>
<feature type="region of interest" description="Disordered" evidence="2">
    <location>
        <begin position="28"/>
        <end position="77"/>
    </location>
</feature>
<dbReference type="InterPro" id="IPR004394">
    <property type="entry name" value="Iojap/RsfS/C7orf30"/>
</dbReference>
<proteinExistence type="inferred from homology"/>
<dbReference type="GO" id="GO:0043023">
    <property type="term" value="F:ribosomal large subunit binding"/>
    <property type="evidence" value="ECO:0007669"/>
    <property type="project" value="TreeGrafter"/>
</dbReference>
<dbReference type="AlphaFoldDB" id="A0A0G4GXV7"/>
<dbReference type="SUPFAM" id="SSF81301">
    <property type="entry name" value="Nucleotidyltransferase"/>
    <property type="match status" value="1"/>
</dbReference>
<keyword evidence="4" id="KW-1185">Reference proteome</keyword>
<feature type="compositionally biased region" description="Acidic residues" evidence="2">
    <location>
        <begin position="247"/>
        <end position="262"/>
    </location>
</feature>
<dbReference type="InterPro" id="IPR043519">
    <property type="entry name" value="NT_sf"/>
</dbReference>
<evidence type="ECO:0000256" key="1">
    <source>
        <dbReference type="ARBA" id="ARBA00010574"/>
    </source>
</evidence>
<dbReference type="GO" id="GO:0017148">
    <property type="term" value="P:negative regulation of translation"/>
    <property type="evidence" value="ECO:0007669"/>
    <property type="project" value="TreeGrafter"/>
</dbReference>
<feature type="compositionally biased region" description="Low complexity" evidence="2">
    <location>
        <begin position="63"/>
        <end position="73"/>
    </location>
</feature>
<feature type="region of interest" description="Disordered" evidence="2">
    <location>
        <begin position="226"/>
        <end position="265"/>
    </location>
</feature>
<sequence>MLSPQRLLRLVVQPRSAALIGQVKRFITTQQPRDTDDTEPSTEDNSASARGRRSDHDAHTDRSFPSSSSTSSSHHFQPDTLERLADLLRKQASDGGRGIPEADEGEAASVYDRRETSPQVFEIDDTLLSTAGLKDSVHESAGGGIPTFVIDAERGFHKPERETAPPRQPIDPTKSAEELMREVEESIGAFEPVGADAGDTSTSTAGVHLDTLADAEALPTEHFRAADEEQEQSLAAAEDDKTTDAAEREEEAVSSGDEEDDYLTPAQRFYRENKERLLERAQQYYSDKHQQVMDENEWTFYRDPVVRPPKGHLWDFGDIAKVVPREDIHFEKGRMPTVEQVIKILEQEQVQDIVVIDLEECGRRDLGLYAIVATGQTPRHCRRAARLVSKTIKDLDVPYISAVSYSWGSDTDEWNVAHCGPLKVHILSKEWRQSYNLENLWLRPHEHFTAEDFPTYMEDIPGTPPPWIHSPPRNNKANAPVTEVFEQRYIEFTNPNDYRDPTLPIHLSIGPPTLSDDRGHGHDIDAERQPLPESGDGDGDGDEQEMRSSRLVRDAPEAEMDLYGVAGGEDEAASPVRYIRAAGRADAESSDFRPLDAPAPTTPPQPWSSYRGIGMAPSPARMRNRVAPPQGGPEIPEEIKGLVEGMDDYGRVSKKGDE</sequence>